<proteinExistence type="predicted"/>
<dbReference type="EMBL" id="CP036287">
    <property type="protein sequence ID" value="QDU65887.1"/>
    <property type="molecule type" value="Genomic_DNA"/>
</dbReference>
<dbReference type="AlphaFoldDB" id="A0A518BFX9"/>
<accession>A0A518BFX9</accession>
<evidence type="ECO:0000313" key="1">
    <source>
        <dbReference type="EMBL" id="QDU65887.1"/>
    </source>
</evidence>
<gene>
    <name evidence="1" type="ORF">Pla133_09530</name>
</gene>
<protein>
    <submittedName>
        <fullName evidence="1">Uncharacterized protein</fullName>
    </submittedName>
</protein>
<organism evidence="1 2">
    <name type="scientific">Engelhardtia mirabilis</name>
    <dbReference type="NCBI Taxonomy" id="2528011"/>
    <lineage>
        <taxon>Bacteria</taxon>
        <taxon>Pseudomonadati</taxon>
        <taxon>Planctomycetota</taxon>
        <taxon>Planctomycetia</taxon>
        <taxon>Planctomycetia incertae sedis</taxon>
        <taxon>Engelhardtia</taxon>
    </lineage>
</organism>
<name>A0A518BFX9_9BACT</name>
<reference evidence="1 2" key="1">
    <citation type="submission" date="2019-02" db="EMBL/GenBank/DDBJ databases">
        <title>Deep-cultivation of Planctomycetes and their phenomic and genomic characterization uncovers novel biology.</title>
        <authorList>
            <person name="Wiegand S."/>
            <person name="Jogler M."/>
            <person name="Boedeker C."/>
            <person name="Pinto D."/>
            <person name="Vollmers J."/>
            <person name="Rivas-Marin E."/>
            <person name="Kohn T."/>
            <person name="Peeters S.H."/>
            <person name="Heuer A."/>
            <person name="Rast P."/>
            <person name="Oberbeckmann S."/>
            <person name="Bunk B."/>
            <person name="Jeske O."/>
            <person name="Meyerdierks A."/>
            <person name="Storesund J.E."/>
            <person name="Kallscheuer N."/>
            <person name="Luecker S."/>
            <person name="Lage O.M."/>
            <person name="Pohl T."/>
            <person name="Merkel B.J."/>
            <person name="Hornburger P."/>
            <person name="Mueller R.-W."/>
            <person name="Bruemmer F."/>
            <person name="Labrenz M."/>
            <person name="Spormann A.M."/>
            <person name="Op den Camp H."/>
            <person name="Overmann J."/>
            <person name="Amann R."/>
            <person name="Jetten M.S.M."/>
            <person name="Mascher T."/>
            <person name="Medema M.H."/>
            <person name="Devos D.P."/>
            <person name="Kaster A.-K."/>
            <person name="Ovreas L."/>
            <person name="Rohde M."/>
            <person name="Galperin M.Y."/>
            <person name="Jogler C."/>
        </authorList>
    </citation>
    <scope>NUCLEOTIDE SEQUENCE [LARGE SCALE GENOMIC DNA]</scope>
    <source>
        <strain evidence="1 2">Pla133</strain>
    </source>
</reference>
<dbReference type="KEGG" id="pbap:Pla133_09530"/>
<keyword evidence="2" id="KW-1185">Reference proteome</keyword>
<dbReference type="Proteomes" id="UP000316921">
    <property type="component" value="Chromosome"/>
</dbReference>
<evidence type="ECO:0000313" key="2">
    <source>
        <dbReference type="Proteomes" id="UP000316921"/>
    </source>
</evidence>
<sequence length="85" mass="9062">MGSLRSADLLRDGEVVPDALVPAAGYDLATGRMTGLRIRTRAPGTYILECRFEGTGGREIVQHLESFEIAAATLPAVVLDVTGEF</sequence>
<dbReference type="RefSeq" id="WP_145062932.1">
    <property type="nucleotide sequence ID" value="NZ_CP036287.1"/>
</dbReference>